<protein>
    <submittedName>
        <fullName evidence="2">Silent information regulator protein Sir2</fullName>
    </submittedName>
</protein>
<dbReference type="SUPFAM" id="SSF48230">
    <property type="entry name" value="Chondroitin AC/alginate lyase"/>
    <property type="match status" value="1"/>
</dbReference>
<dbReference type="Proteomes" id="UP001291306">
    <property type="component" value="Unassembled WGS sequence"/>
</dbReference>
<dbReference type="PANTHER" id="PTHR38481">
    <property type="entry name" value="HYALURONATE LYASE"/>
    <property type="match status" value="1"/>
</dbReference>
<dbReference type="InterPro" id="IPR038970">
    <property type="entry name" value="Lyase_8"/>
</dbReference>
<gene>
    <name evidence="2" type="ORF">GNF79_17540</name>
</gene>
<dbReference type="Pfam" id="PF08124">
    <property type="entry name" value="Lyase_8_N"/>
    <property type="match status" value="1"/>
</dbReference>
<evidence type="ECO:0000259" key="1">
    <source>
        <dbReference type="Pfam" id="PF08124"/>
    </source>
</evidence>
<dbReference type="InterPro" id="IPR012970">
    <property type="entry name" value="Lyase_8_alpha_N"/>
</dbReference>
<comment type="caution">
    <text evidence="2">The sequence shown here is derived from an EMBL/GenBank/DDBJ whole genome shotgun (WGS) entry which is preliminary data.</text>
</comment>
<dbReference type="GO" id="GO:0016829">
    <property type="term" value="F:lyase activity"/>
    <property type="evidence" value="ECO:0007669"/>
    <property type="project" value="InterPro"/>
</dbReference>
<evidence type="ECO:0000313" key="3">
    <source>
        <dbReference type="Proteomes" id="UP001291306"/>
    </source>
</evidence>
<feature type="domain" description="Polysaccharide lyase 8 N-terminal alpha-helical" evidence="1">
    <location>
        <begin position="2"/>
        <end position="173"/>
    </location>
</feature>
<evidence type="ECO:0000313" key="2">
    <source>
        <dbReference type="EMBL" id="MDZ5000829.1"/>
    </source>
</evidence>
<reference evidence="2" key="1">
    <citation type="submission" date="2019-11" db="EMBL/GenBank/DDBJ databases">
        <title>Characterization of Clostridium perfringens isolates from swine manure treated agricultural soils.</title>
        <authorList>
            <person name="Wushke S.T."/>
        </authorList>
    </citation>
    <scope>NUCLEOTIDE SEQUENCE</scope>
    <source>
        <strain evidence="2">X26</strain>
    </source>
</reference>
<name>A0AAW9IC99_CLOPF</name>
<feature type="non-terminal residue" evidence="2">
    <location>
        <position position="173"/>
    </location>
</feature>
<organism evidence="2 3">
    <name type="scientific">Clostridium perfringens</name>
    <dbReference type="NCBI Taxonomy" id="1502"/>
    <lineage>
        <taxon>Bacteria</taxon>
        <taxon>Bacillati</taxon>
        <taxon>Bacillota</taxon>
        <taxon>Clostridia</taxon>
        <taxon>Eubacteriales</taxon>
        <taxon>Clostridiaceae</taxon>
        <taxon>Clostridium</taxon>
    </lineage>
</organism>
<dbReference type="EMBL" id="WNVC01000720">
    <property type="protein sequence ID" value="MDZ5000829.1"/>
    <property type="molecule type" value="Genomic_DNA"/>
</dbReference>
<sequence length="173" mass="19655">TMAYSLPNNTYYKNEDLKNKIIYALEWINKNAYNESIEQYGNWWDWMIGIPARLNNVVILMYDDLTQEQVTKYMNAIQKFLPSIEPGSKYHTGANLADVCVNKLLQGVNLKDPDKIKEASEDIGDVFKYVTSGDGFYPDGSYVQHGIVAYTGSYGNVLIDKISNIMFLLEGTP</sequence>
<proteinExistence type="predicted"/>
<dbReference type="InterPro" id="IPR008929">
    <property type="entry name" value="Chondroitin_lyas"/>
</dbReference>
<accession>A0AAW9IC99</accession>
<dbReference type="PANTHER" id="PTHR38481:SF1">
    <property type="entry name" value="HYALURONATE LYASE"/>
    <property type="match status" value="1"/>
</dbReference>
<feature type="non-terminal residue" evidence="2">
    <location>
        <position position="1"/>
    </location>
</feature>
<dbReference type="AlphaFoldDB" id="A0AAW9IC99"/>
<dbReference type="Gene3D" id="1.50.10.100">
    <property type="entry name" value="Chondroitin AC/alginate lyase"/>
    <property type="match status" value="1"/>
</dbReference>